<dbReference type="EMBL" id="LAZR01014317">
    <property type="protein sequence ID" value="KKM18030.1"/>
    <property type="molecule type" value="Genomic_DNA"/>
</dbReference>
<name>A0A0F9KRQ2_9ZZZZ</name>
<feature type="region of interest" description="Disordered" evidence="1">
    <location>
        <begin position="37"/>
        <end position="67"/>
    </location>
</feature>
<reference evidence="2" key="1">
    <citation type="journal article" date="2015" name="Nature">
        <title>Complex archaea that bridge the gap between prokaryotes and eukaryotes.</title>
        <authorList>
            <person name="Spang A."/>
            <person name="Saw J.H."/>
            <person name="Jorgensen S.L."/>
            <person name="Zaremba-Niedzwiedzka K."/>
            <person name="Martijn J."/>
            <person name="Lind A.E."/>
            <person name="van Eijk R."/>
            <person name="Schleper C."/>
            <person name="Guy L."/>
            <person name="Ettema T.J."/>
        </authorList>
    </citation>
    <scope>NUCLEOTIDE SEQUENCE</scope>
</reference>
<feature type="non-terminal residue" evidence="2">
    <location>
        <position position="67"/>
    </location>
</feature>
<sequence length="67" mass="7313">MKSELISYLNYLGLRIQGDIDGITCWRRPNGAIMWYLQAPPKKPPPSTPSSTPASKPTASPKADPTT</sequence>
<evidence type="ECO:0000313" key="2">
    <source>
        <dbReference type="EMBL" id="KKM18030.1"/>
    </source>
</evidence>
<organism evidence="2">
    <name type="scientific">marine sediment metagenome</name>
    <dbReference type="NCBI Taxonomy" id="412755"/>
    <lineage>
        <taxon>unclassified sequences</taxon>
        <taxon>metagenomes</taxon>
        <taxon>ecological metagenomes</taxon>
    </lineage>
</organism>
<gene>
    <name evidence="2" type="ORF">LCGC14_1669750</name>
</gene>
<feature type="compositionally biased region" description="Low complexity" evidence="1">
    <location>
        <begin position="49"/>
        <end position="67"/>
    </location>
</feature>
<accession>A0A0F9KRQ2</accession>
<proteinExistence type="predicted"/>
<dbReference type="AlphaFoldDB" id="A0A0F9KRQ2"/>
<comment type="caution">
    <text evidence="2">The sequence shown here is derived from an EMBL/GenBank/DDBJ whole genome shotgun (WGS) entry which is preliminary data.</text>
</comment>
<protein>
    <submittedName>
        <fullName evidence="2">Uncharacterized protein</fullName>
    </submittedName>
</protein>
<evidence type="ECO:0000256" key="1">
    <source>
        <dbReference type="SAM" id="MobiDB-lite"/>
    </source>
</evidence>